<organism evidence="4 5">
    <name type="scientific">Reinekea marinisedimentorum</name>
    <dbReference type="NCBI Taxonomy" id="230495"/>
    <lineage>
        <taxon>Bacteria</taxon>
        <taxon>Pseudomonadati</taxon>
        <taxon>Pseudomonadota</taxon>
        <taxon>Gammaproteobacteria</taxon>
        <taxon>Oceanospirillales</taxon>
        <taxon>Saccharospirillaceae</taxon>
        <taxon>Reinekea</taxon>
    </lineage>
</organism>
<keyword evidence="1" id="KW-0175">Coiled coil</keyword>
<name>A0A4R3I811_9GAMM</name>
<evidence type="ECO:0000313" key="4">
    <source>
        <dbReference type="EMBL" id="TCS42382.1"/>
    </source>
</evidence>
<keyword evidence="2" id="KW-0812">Transmembrane</keyword>
<keyword evidence="2" id="KW-0472">Membrane</keyword>
<evidence type="ECO:0000256" key="1">
    <source>
        <dbReference type="SAM" id="Coils"/>
    </source>
</evidence>
<dbReference type="EMBL" id="SLZR01000003">
    <property type="protein sequence ID" value="TCS42382.1"/>
    <property type="molecule type" value="Genomic_DNA"/>
</dbReference>
<reference evidence="4 5" key="1">
    <citation type="submission" date="2019-03" db="EMBL/GenBank/DDBJ databases">
        <title>Genomic Encyclopedia of Archaeal and Bacterial Type Strains, Phase II (KMG-II): from individual species to whole genera.</title>
        <authorList>
            <person name="Goeker M."/>
        </authorList>
    </citation>
    <scope>NUCLEOTIDE SEQUENCE [LARGE SCALE GENOMIC DNA]</scope>
    <source>
        <strain evidence="4 5">DSM 15388</strain>
    </source>
</reference>
<dbReference type="Proteomes" id="UP000295793">
    <property type="component" value="Unassembled WGS sequence"/>
</dbReference>
<evidence type="ECO:0000313" key="5">
    <source>
        <dbReference type="Proteomes" id="UP000295793"/>
    </source>
</evidence>
<keyword evidence="5" id="KW-1185">Reference proteome</keyword>
<dbReference type="InterPro" id="IPR032807">
    <property type="entry name" value="GNVR"/>
</dbReference>
<dbReference type="InterPro" id="IPR050445">
    <property type="entry name" value="Bact_polysacc_biosynth/exp"/>
</dbReference>
<dbReference type="OrthoDB" id="6210130at2"/>
<feature type="transmembrane region" description="Helical" evidence="2">
    <location>
        <begin position="429"/>
        <end position="450"/>
    </location>
</feature>
<dbReference type="PANTHER" id="PTHR32309">
    <property type="entry name" value="TYROSINE-PROTEIN KINASE"/>
    <property type="match status" value="1"/>
</dbReference>
<keyword evidence="2" id="KW-1133">Transmembrane helix</keyword>
<sequence length="490" mass="54690">MAAKQAFYKNVHSILFAAWRHRYLLVVPALVLPVLAFLLSQVTPKRYISHTTVLIQETTKLNPFLQDFSVSTQLKERIAGLKALLHSRHMLLEVAEELGRIESPEDDHASHEVWVLSQGLAVQLIGSDMIKLSYRSSNPVEMAHVLEVVAKHFLENLLAPERSSVNASETFLADQLAIQQNSLVSAEKKLAAFKGKNSARLPNQYQFDVQQMRAAEDSLREKQTLLAGAKAKTDSLKTQLLKTNPMLSKIEENLVRLRADLSMLKTRYTGAHSRVVSLQREITQLQIERDAVLASTNQLTNLDIQQLWHLASELSLDSNAGSVRPLLVSQLESLEAASADERQLEQEIAQLEFVIADLGVKLESYAEIEQQLIELERDIQTKQTLYNDFLKRYELAKVTGALGRYEKSDRVKVIDQPFVPGTPINPSTILYVIGGLFGGLALGAGIALVLEVSNTRVYRKDELEKLTGMPVLTRLPRVSEAALQTSVAVE</sequence>
<gene>
    <name evidence="4" type="ORF">BCF53_10343</name>
</gene>
<protein>
    <submittedName>
        <fullName evidence="4">Polysaccharide chain length determinant protein (PEP-CTERM system associated)</fullName>
    </submittedName>
</protein>
<dbReference type="AlphaFoldDB" id="A0A4R3I811"/>
<dbReference type="Pfam" id="PF13807">
    <property type="entry name" value="GNVR"/>
    <property type="match status" value="1"/>
</dbReference>
<evidence type="ECO:0000256" key="2">
    <source>
        <dbReference type="SAM" id="Phobius"/>
    </source>
</evidence>
<dbReference type="PANTHER" id="PTHR32309:SF31">
    <property type="entry name" value="CAPSULAR EXOPOLYSACCHARIDE FAMILY"/>
    <property type="match status" value="1"/>
</dbReference>
<dbReference type="RefSeq" id="WP_132700307.1">
    <property type="nucleotide sequence ID" value="NZ_SLZR01000003.1"/>
</dbReference>
<proteinExistence type="predicted"/>
<evidence type="ECO:0000259" key="3">
    <source>
        <dbReference type="Pfam" id="PF13807"/>
    </source>
</evidence>
<accession>A0A4R3I811</accession>
<feature type="coiled-coil region" evidence="1">
    <location>
        <begin position="212"/>
        <end position="267"/>
    </location>
</feature>
<comment type="caution">
    <text evidence="4">The sequence shown here is derived from an EMBL/GenBank/DDBJ whole genome shotgun (WGS) entry which is preliminary data.</text>
</comment>
<feature type="domain" description="Tyrosine-protein kinase G-rich" evidence="3">
    <location>
        <begin position="368"/>
        <end position="449"/>
    </location>
</feature>
<feature type="coiled-coil region" evidence="1">
    <location>
        <begin position="327"/>
        <end position="385"/>
    </location>
</feature>
<dbReference type="SUPFAM" id="SSF57997">
    <property type="entry name" value="Tropomyosin"/>
    <property type="match status" value="1"/>
</dbReference>